<dbReference type="InterPro" id="IPR005064">
    <property type="entry name" value="BUG"/>
</dbReference>
<gene>
    <name evidence="3" type="ORF">CAL28_18350</name>
</gene>
<organism evidence="3 4">
    <name type="scientific">Bordetella genomosp. 11</name>
    <dbReference type="NCBI Taxonomy" id="1416808"/>
    <lineage>
        <taxon>Bacteria</taxon>
        <taxon>Pseudomonadati</taxon>
        <taxon>Pseudomonadota</taxon>
        <taxon>Betaproteobacteria</taxon>
        <taxon>Burkholderiales</taxon>
        <taxon>Alcaligenaceae</taxon>
        <taxon>Bordetella</taxon>
    </lineage>
</organism>
<keyword evidence="4" id="KW-1185">Reference proteome</keyword>
<sequence length="331" mass="34507">MFPRFINGARRRALSIFALALLGLPAAAHAQAGDWPSHPIRLVVPFPPGGSTDAVGRLVAAELGKALNQTVIVENKGGANGNIGSDVVAKAAPDGYTLLLSGVGSNAINYALYASMPYKDSDFEHISLLATGPNVLVANPDFPAKTFKDFIALAKANPGKYTHASSGNGSSGHLAMEMLKRAAGIELVHVPYKGGAAAITDTIAGRVSVLFLNQDNVLPQVRAGKLRALAVASEKRNPAYPDTPTIAESGYPGFAAESWFGLSAPAKTPPAVVQRLSVATRAALADPALRQKLEAVGFVVVGDSPRQFSDFVTAEIAKWGKAARDSGARMD</sequence>
<dbReference type="Gene3D" id="3.40.190.10">
    <property type="entry name" value="Periplasmic binding protein-like II"/>
    <property type="match status" value="1"/>
</dbReference>
<reference evidence="4" key="1">
    <citation type="submission" date="2017-05" db="EMBL/GenBank/DDBJ databases">
        <title>Complete and WGS of Bordetella genogroups.</title>
        <authorList>
            <person name="Spilker T."/>
            <person name="Lipuma J."/>
        </authorList>
    </citation>
    <scope>NUCLEOTIDE SEQUENCE [LARGE SCALE GENOMIC DNA]</scope>
    <source>
        <strain evidence="4">AU8856</strain>
    </source>
</reference>
<dbReference type="InterPro" id="IPR042100">
    <property type="entry name" value="Bug_dom1"/>
</dbReference>
<dbReference type="CDD" id="cd13578">
    <property type="entry name" value="PBP2_Bug27"/>
    <property type="match status" value="1"/>
</dbReference>
<dbReference type="Proteomes" id="UP000215767">
    <property type="component" value="Unassembled WGS sequence"/>
</dbReference>
<proteinExistence type="inferred from homology"/>
<feature type="signal peptide" evidence="2">
    <location>
        <begin position="1"/>
        <end position="30"/>
    </location>
</feature>
<dbReference type="PIRSF" id="PIRSF017082">
    <property type="entry name" value="YflP"/>
    <property type="match status" value="1"/>
</dbReference>
<dbReference type="Pfam" id="PF03401">
    <property type="entry name" value="TctC"/>
    <property type="match status" value="1"/>
</dbReference>
<name>A0A261UIC7_9BORD</name>
<dbReference type="AlphaFoldDB" id="A0A261UIC7"/>
<evidence type="ECO:0000256" key="1">
    <source>
        <dbReference type="ARBA" id="ARBA00006987"/>
    </source>
</evidence>
<evidence type="ECO:0000313" key="4">
    <source>
        <dbReference type="Proteomes" id="UP000215767"/>
    </source>
</evidence>
<evidence type="ECO:0000313" key="3">
    <source>
        <dbReference type="EMBL" id="OZI61287.1"/>
    </source>
</evidence>
<evidence type="ECO:0000256" key="2">
    <source>
        <dbReference type="SAM" id="SignalP"/>
    </source>
</evidence>
<dbReference type="OrthoDB" id="8678477at2"/>
<dbReference type="Gene3D" id="3.40.190.150">
    <property type="entry name" value="Bordetella uptake gene, domain 1"/>
    <property type="match status" value="1"/>
</dbReference>
<accession>A0A261UIC7</accession>
<dbReference type="SUPFAM" id="SSF53850">
    <property type="entry name" value="Periplasmic binding protein-like II"/>
    <property type="match status" value="1"/>
</dbReference>
<dbReference type="RefSeq" id="WP_094842692.1">
    <property type="nucleotide sequence ID" value="NZ_NEVS01000004.1"/>
</dbReference>
<dbReference type="PANTHER" id="PTHR42928">
    <property type="entry name" value="TRICARBOXYLATE-BINDING PROTEIN"/>
    <property type="match status" value="1"/>
</dbReference>
<comment type="similarity">
    <text evidence="1">Belongs to the UPF0065 (bug) family.</text>
</comment>
<keyword evidence="2" id="KW-0732">Signal</keyword>
<dbReference type="PANTHER" id="PTHR42928:SF5">
    <property type="entry name" value="BLR1237 PROTEIN"/>
    <property type="match status" value="1"/>
</dbReference>
<protein>
    <submittedName>
        <fullName evidence="3">ABC transporter substrate-binding protein</fullName>
    </submittedName>
</protein>
<comment type="caution">
    <text evidence="3">The sequence shown here is derived from an EMBL/GenBank/DDBJ whole genome shotgun (WGS) entry which is preliminary data.</text>
</comment>
<feature type="chain" id="PRO_5012153199" evidence="2">
    <location>
        <begin position="31"/>
        <end position="331"/>
    </location>
</feature>
<dbReference type="EMBL" id="NEVS01000004">
    <property type="protein sequence ID" value="OZI61287.1"/>
    <property type="molecule type" value="Genomic_DNA"/>
</dbReference>